<comment type="caution">
    <text evidence="2">The sequence shown here is derived from an EMBL/GenBank/DDBJ whole genome shotgun (WGS) entry which is preliminary data.</text>
</comment>
<evidence type="ECO:0000313" key="3">
    <source>
        <dbReference type="Proteomes" id="UP001152622"/>
    </source>
</evidence>
<evidence type="ECO:0000313" key="2">
    <source>
        <dbReference type="EMBL" id="KAJ8365343.1"/>
    </source>
</evidence>
<dbReference type="Proteomes" id="UP001152622">
    <property type="component" value="Chromosome 4"/>
</dbReference>
<reference evidence="2" key="1">
    <citation type="journal article" date="2023" name="Science">
        <title>Genome structures resolve the early diversification of teleost fishes.</title>
        <authorList>
            <person name="Parey E."/>
            <person name="Louis A."/>
            <person name="Montfort J."/>
            <person name="Bouchez O."/>
            <person name="Roques C."/>
            <person name="Iampietro C."/>
            <person name="Lluch J."/>
            <person name="Castinel A."/>
            <person name="Donnadieu C."/>
            <person name="Desvignes T."/>
            <person name="Floi Bucao C."/>
            <person name="Jouanno E."/>
            <person name="Wen M."/>
            <person name="Mejri S."/>
            <person name="Dirks R."/>
            <person name="Jansen H."/>
            <person name="Henkel C."/>
            <person name="Chen W.J."/>
            <person name="Zahm M."/>
            <person name="Cabau C."/>
            <person name="Klopp C."/>
            <person name="Thompson A.W."/>
            <person name="Robinson-Rechavi M."/>
            <person name="Braasch I."/>
            <person name="Lecointre G."/>
            <person name="Bobe J."/>
            <person name="Postlethwait J.H."/>
            <person name="Berthelot C."/>
            <person name="Roest Crollius H."/>
            <person name="Guiguen Y."/>
        </authorList>
    </citation>
    <scope>NUCLEOTIDE SEQUENCE</scope>
    <source>
        <strain evidence="2">WJC10195</strain>
    </source>
</reference>
<protein>
    <submittedName>
        <fullName evidence="2">Uncharacterized protein</fullName>
    </submittedName>
</protein>
<organism evidence="2 3">
    <name type="scientific">Synaphobranchus kaupii</name>
    <name type="common">Kaup's arrowtooth eel</name>
    <dbReference type="NCBI Taxonomy" id="118154"/>
    <lineage>
        <taxon>Eukaryota</taxon>
        <taxon>Metazoa</taxon>
        <taxon>Chordata</taxon>
        <taxon>Craniata</taxon>
        <taxon>Vertebrata</taxon>
        <taxon>Euteleostomi</taxon>
        <taxon>Actinopterygii</taxon>
        <taxon>Neopterygii</taxon>
        <taxon>Teleostei</taxon>
        <taxon>Anguilliformes</taxon>
        <taxon>Synaphobranchidae</taxon>
        <taxon>Synaphobranchus</taxon>
    </lineage>
</organism>
<proteinExistence type="predicted"/>
<keyword evidence="3" id="KW-1185">Reference proteome</keyword>
<gene>
    <name evidence="2" type="ORF">SKAU_G00141740</name>
</gene>
<feature type="region of interest" description="Disordered" evidence="1">
    <location>
        <begin position="107"/>
        <end position="129"/>
    </location>
</feature>
<dbReference type="EMBL" id="JAINUF010000004">
    <property type="protein sequence ID" value="KAJ8365343.1"/>
    <property type="molecule type" value="Genomic_DNA"/>
</dbReference>
<dbReference type="AlphaFoldDB" id="A0A9Q1J4B7"/>
<name>A0A9Q1J4B7_SYNKA</name>
<sequence>GQIGSRAQAGEDRGDEVYLVHAVVLVVLQVAVRVLLRLVDHDPDGREVERSGRQVVNHVAEQPALPAHDRDEVLLVQQGEEEEGEREQPEEHGHEQDKVDGALVLVGGDGDPQAGSQHHLQHSQDPEGAPQELQEVLPRLRLRGHLPNVVDPALLSRPLSRQGWGSGRVAGALKSASSEDGSRRCVLRCQLESESEICHVYVRASRKWSKAALNWAQYFLQDE</sequence>
<accession>A0A9Q1J4B7</accession>
<feature type="non-terminal residue" evidence="2">
    <location>
        <position position="1"/>
    </location>
</feature>
<evidence type="ECO:0000256" key="1">
    <source>
        <dbReference type="SAM" id="MobiDB-lite"/>
    </source>
</evidence>